<protein>
    <submittedName>
        <fullName evidence="3">Uncharacterized protein</fullName>
    </submittedName>
</protein>
<gene>
    <name evidence="3" type="ORF">MENT_LOCUS15826</name>
</gene>
<feature type="signal peptide" evidence="2">
    <location>
        <begin position="1"/>
        <end position="23"/>
    </location>
</feature>
<dbReference type="Proteomes" id="UP000580250">
    <property type="component" value="Unassembled WGS sequence"/>
</dbReference>
<evidence type="ECO:0000256" key="1">
    <source>
        <dbReference type="SAM" id="MobiDB-lite"/>
    </source>
</evidence>
<feature type="compositionally biased region" description="Polar residues" evidence="1">
    <location>
        <begin position="116"/>
        <end position="128"/>
    </location>
</feature>
<sequence length="191" mass="22065">MPSKLICLGFIFSSIFLLCPINCENSKKQKLGEYIVSITFLDEIMSGRCEHNMELNNEYSDLFSLLDGKIRDEFKNVKFKYDRGYKNNSIKLLIPALGKLVKKLMSKDSNKIKNKGNFQKETQIQPFNRKSHEKARQSRLAEPSPKKVNRKLIFDGKDEAFEAGKGKKVIEEKEKIKKQNEAYKIIGNFCS</sequence>
<proteinExistence type="predicted"/>
<evidence type="ECO:0000256" key="2">
    <source>
        <dbReference type="SAM" id="SignalP"/>
    </source>
</evidence>
<dbReference type="EMBL" id="CAJEWN010000096">
    <property type="protein sequence ID" value="CAD2163140.1"/>
    <property type="molecule type" value="Genomic_DNA"/>
</dbReference>
<reference evidence="3 4" key="1">
    <citation type="submission" date="2020-08" db="EMBL/GenBank/DDBJ databases">
        <authorList>
            <person name="Koutsovoulos G."/>
            <person name="Danchin GJ E."/>
        </authorList>
    </citation>
    <scope>NUCLEOTIDE SEQUENCE [LARGE SCALE GENOMIC DNA]</scope>
</reference>
<dbReference type="AlphaFoldDB" id="A0A6V7UPJ9"/>
<keyword evidence="2" id="KW-0732">Signal</keyword>
<comment type="caution">
    <text evidence="3">The sequence shown here is derived from an EMBL/GenBank/DDBJ whole genome shotgun (WGS) entry which is preliminary data.</text>
</comment>
<name>A0A6V7UPJ9_MELEN</name>
<evidence type="ECO:0000313" key="3">
    <source>
        <dbReference type="EMBL" id="CAD2163140.1"/>
    </source>
</evidence>
<organism evidence="3 4">
    <name type="scientific">Meloidogyne enterolobii</name>
    <name type="common">Root-knot nematode worm</name>
    <name type="synonym">Meloidogyne mayaguensis</name>
    <dbReference type="NCBI Taxonomy" id="390850"/>
    <lineage>
        <taxon>Eukaryota</taxon>
        <taxon>Metazoa</taxon>
        <taxon>Ecdysozoa</taxon>
        <taxon>Nematoda</taxon>
        <taxon>Chromadorea</taxon>
        <taxon>Rhabditida</taxon>
        <taxon>Tylenchina</taxon>
        <taxon>Tylenchomorpha</taxon>
        <taxon>Tylenchoidea</taxon>
        <taxon>Meloidogynidae</taxon>
        <taxon>Meloidogyninae</taxon>
        <taxon>Meloidogyne</taxon>
    </lineage>
</organism>
<accession>A0A6V7UPJ9</accession>
<evidence type="ECO:0000313" key="4">
    <source>
        <dbReference type="Proteomes" id="UP000580250"/>
    </source>
</evidence>
<feature type="region of interest" description="Disordered" evidence="1">
    <location>
        <begin position="115"/>
        <end position="146"/>
    </location>
</feature>
<feature type="chain" id="PRO_5028195570" evidence="2">
    <location>
        <begin position="24"/>
        <end position="191"/>
    </location>
</feature>